<feature type="non-terminal residue" evidence="2">
    <location>
        <position position="1"/>
    </location>
</feature>
<protein>
    <submittedName>
        <fullName evidence="2">Uncharacterized protein</fullName>
    </submittedName>
</protein>
<organism evidence="2 3">
    <name type="scientific">Candidatus Hakubella thermalkaliphila</name>
    <dbReference type="NCBI Taxonomy" id="2754717"/>
    <lineage>
        <taxon>Bacteria</taxon>
        <taxon>Bacillati</taxon>
        <taxon>Actinomycetota</taxon>
        <taxon>Actinomycetota incertae sedis</taxon>
        <taxon>Candidatus Hakubellales</taxon>
        <taxon>Candidatus Hakubellaceae</taxon>
        <taxon>Candidatus Hakubella</taxon>
    </lineage>
</organism>
<dbReference type="EMBL" id="BLRX01000696">
    <property type="protein sequence ID" value="GFP26558.1"/>
    <property type="molecule type" value="Genomic_DNA"/>
</dbReference>
<comment type="caution">
    <text evidence="2">The sequence shown here is derived from an EMBL/GenBank/DDBJ whole genome shotgun (WGS) entry which is preliminary data.</text>
</comment>
<accession>A0A6V8P233</accession>
<dbReference type="Proteomes" id="UP000543224">
    <property type="component" value="Unassembled WGS sequence"/>
</dbReference>
<dbReference type="GO" id="GO:0005524">
    <property type="term" value="F:ATP binding"/>
    <property type="evidence" value="ECO:0007669"/>
    <property type="project" value="UniProtKB-UniRule"/>
</dbReference>
<dbReference type="PROSITE" id="PS00107">
    <property type="entry name" value="PROTEIN_KINASE_ATP"/>
    <property type="match status" value="1"/>
</dbReference>
<name>A0A6V8P233_9ACTN</name>
<reference evidence="2 3" key="1">
    <citation type="journal article" date="2020" name="Front. Microbiol.">
        <title>Single-cell genomics of novel Actinobacteria with the Wood-Ljungdahl pathway discovered in a serpentinizing system.</title>
        <authorList>
            <person name="Merino N."/>
            <person name="Kawai M."/>
            <person name="Boyd E.S."/>
            <person name="Colman D.R."/>
            <person name="McGlynn S.E."/>
            <person name="Nealson K.H."/>
            <person name="Kurokawa K."/>
            <person name="Hongoh Y."/>
        </authorList>
    </citation>
    <scope>NUCLEOTIDE SEQUENCE [LARGE SCALE GENOMIC DNA]</scope>
    <source>
        <strain evidence="2 3">S25</strain>
    </source>
</reference>
<proteinExistence type="predicted"/>
<feature type="binding site" evidence="1">
    <location>
        <position position="40"/>
    </location>
    <ligand>
        <name>ATP</name>
        <dbReference type="ChEBI" id="CHEBI:30616"/>
    </ligand>
</feature>
<evidence type="ECO:0000313" key="2">
    <source>
        <dbReference type="EMBL" id="GFP26558.1"/>
    </source>
</evidence>
<gene>
    <name evidence="2" type="ORF">HKBW3S25_02054</name>
</gene>
<keyword evidence="1" id="KW-0067">ATP-binding</keyword>
<dbReference type="AlphaFoldDB" id="A0A6V8P233"/>
<evidence type="ECO:0000313" key="3">
    <source>
        <dbReference type="Proteomes" id="UP000543224"/>
    </source>
</evidence>
<sequence>HLKLPIVEGIGVGNFGSAVHAPNENCLVEDYFKVVTWVIKILHHI</sequence>
<evidence type="ECO:0000256" key="1">
    <source>
        <dbReference type="PROSITE-ProRule" id="PRU10141"/>
    </source>
</evidence>
<dbReference type="InterPro" id="IPR017441">
    <property type="entry name" value="Protein_kinase_ATP_BS"/>
</dbReference>
<keyword evidence="1" id="KW-0547">Nucleotide-binding</keyword>